<protein>
    <submittedName>
        <fullName evidence="1">Uncharacterized protein</fullName>
    </submittedName>
</protein>
<dbReference type="HOGENOM" id="CLU_3335770_0_0_1"/>
<organism evidence="1 2">
    <name type="scientific">Penicillium digitatum (strain Pd1 / CECT 20795)</name>
    <name type="common">Green mold</name>
    <dbReference type="NCBI Taxonomy" id="1170230"/>
    <lineage>
        <taxon>Eukaryota</taxon>
        <taxon>Fungi</taxon>
        <taxon>Dikarya</taxon>
        <taxon>Ascomycota</taxon>
        <taxon>Pezizomycotina</taxon>
        <taxon>Eurotiomycetes</taxon>
        <taxon>Eurotiomycetidae</taxon>
        <taxon>Eurotiales</taxon>
        <taxon>Aspergillaceae</taxon>
        <taxon>Penicillium</taxon>
    </lineage>
</organism>
<reference evidence="2" key="1">
    <citation type="journal article" date="2012" name="BMC Genomics">
        <title>Genome sequence of the necrotrophic fungus Penicillium digitatum, the main postharvest pathogen of citrus.</title>
        <authorList>
            <person name="Marcet-Houben M."/>
            <person name="Ballester A.-R."/>
            <person name="de la Fuente B."/>
            <person name="Harries E."/>
            <person name="Marcos J.F."/>
            <person name="Gonzalez-Candelas L."/>
            <person name="Gabaldon T."/>
        </authorList>
    </citation>
    <scope>NUCLEOTIDE SEQUENCE [LARGE SCALE GENOMIC DNA]</scope>
    <source>
        <strain evidence="2">Pd1 / CECT 20795</strain>
    </source>
</reference>
<gene>
    <name evidence="1" type="ORF">PDIP_83920</name>
</gene>
<name>K9FR54_PEND1</name>
<dbReference type="Proteomes" id="UP000009886">
    <property type="component" value="Unassembled WGS sequence"/>
</dbReference>
<dbReference type="KEGG" id="pdp:PDIP_83920"/>
<sequence>MGSYHIRTTEYSSVSNMASHKIHVCGQPACRGAWFHVR</sequence>
<comment type="caution">
    <text evidence="1">The sequence shown here is derived from an EMBL/GenBank/DDBJ whole genome shotgun (WGS) entry which is preliminary data.</text>
</comment>
<dbReference type="AlphaFoldDB" id="K9FR54"/>
<dbReference type="VEuPathDB" id="FungiDB:PDIP_83920"/>
<proteinExistence type="predicted"/>
<accession>K9FR54</accession>
<evidence type="ECO:0000313" key="1">
    <source>
        <dbReference type="EMBL" id="EKV05218.1"/>
    </source>
</evidence>
<evidence type="ECO:0000313" key="2">
    <source>
        <dbReference type="Proteomes" id="UP000009886"/>
    </source>
</evidence>
<dbReference type="EMBL" id="AKCU01000506">
    <property type="protein sequence ID" value="EKV05218.1"/>
    <property type="molecule type" value="Genomic_DNA"/>
</dbReference>